<evidence type="ECO:0008006" key="5">
    <source>
        <dbReference type="Google" id="ProtNLM"/>
    </source>
</evidence>
<dbReference type="RefSeq" id="WP_307284201.1">
    <property type="nucleotide sequence ID" value="NZ_JAUSZT010000003.1"/>
</dbReference>
<keyword evidence="2" id="KW-0472">Membrane</keyword>
<evidence type="ECO:0000313" key="4">
    <source>
        <dbReference type="Proteomes" id="UP001237780"/>
    </source>
</evidence>
<feature type="transmembrane region" description="Helical" evidence="2">
    <location>
        <begin position="88"/>
        <end position="106"/>
    </location>
</feature>
<name>A0ABU0SDE2_9HYPH</name>
<keyword evidence="2" id="KW-1133">Transmembrane helix</keyword>
<evidence type="ECO:0000313" key="3">
    <source>
        <dbReference type="EMBL" id="MDQ0998772.1"/>
    </source>
</evidence>
<organism evidence="3 4">
    <name type="scientific">Phyllobacterium ifriqiyense</name>
    <dbReference type="NCBI Taxonomy" id="314238"/>
    <lineage>
        <taxon>Bacteria</taxon>
        <taxon>Pseudomonadati</taxon>
        <taxon>Pseudomonadota</taxon>
        <taxon>Alphaproteobacteria</taxon>
        <taxon>Hyphomicrobiales</taxon>
        <taxon>Phyllobacteriaceae</taxon>
        <taxon>Phyllobacterium</taxon>
    </lineage>
</organism>
<reference evidence="3 4" key="1">
    <citation type="submission" date="2023-07" db="EMBL/GenBank/DDBJ databases">
        <title>Comparative genomics of wheat-associated soil bacteria to identify genetic determinants of phenazine resistance.</title>
        <authorList>
            <person name="Mouncey N."/>
        </authorList>
    </citation>
    <scope>NUCLEOTIDE SEQUENCE [LARGE SCALE GENOMIC DNA]</scope>
    <source>
        <strain evidence="3 4">W4I11</strain>
    </source>
</reference>
<accession>A0ABU0SDE2</accession>
<proteinExistence type="predicted"/>
<feature type="coiled-coil region" evidence="1">
    <location>
        <begin position="7"/>
        <end position="34"/>
    </location>
</feature>
<sequence length="109" mass="11690">MDDIADAIQSEADKARLKSEIAQLKRDLAAITKTLADKGARVFDDLTEDDDDEDYSSTAHTIRRRGIQAAGAIGHQAKRIGDIPTQNSISTLVMIAGLGVIIGMLATRP</sequence>
<keyword evidence="1" id="KW-0175">Coiled coil</keyword>
<protein>
    <recommendedName>
        <fullName evidence="5">DUF883 domain-containing protein</fullName>
    </recommendedName>
</protein>
<dbReference type="EMBL" id="JAUSZT010000003">
    <property type="protein sequence ID" value="MDQ0998772.1"/>
    <property type="molecule type" value="Genomic_DNA"/>
</dbReference>
<evidence type="ECO:0000256" key="1">
    <source>
        <dbReference type="SAM" id="Coils"/>
    </source>
</evidence>
<comment type="caution">
    <text evidence="3">The sequence shown here is derived from an EMBL/GenBank/DDBJ whole genome shotgun (WGS) entry which is preliminary data.</text>
</comment>
<evidence type="ECO:0000256" key="2">
    <source>
        <dbReference type="SAM" id="Phobius"/>
    </source>
</evidence>
<gene>
    <name evidence="3" type="ORF">QFZ34_003954</name>
</gene>
<dbReference type="Proteomes" id="UP001237780">
    <property type="component" value="Unassembled WGS sequence"/>
</dbReference>
<keyword evidence="4" id="KW-1185">Reference proteome</keyword>
<keyword evidence="2" id="KW-0812">Transmembrane</keyword>